<keyword evidence="4" id="KW-0378">Hydrolase</keyword>
<evidence type="ECO:0000256" key="1">
    <source>
        <dbReference type="ARBA" id="ARBA00000085"/>
    </source>
</evidence>
<dbReference type="SMART" id="SM00387">
    <property type="entry name" value="HATPase_c"/>
    <property type="match status" value="1"/>
</dbReference>
<keyword evidence="3 5" id="KW-0597">Phosphoprotein</keyword>
<feature type="transmembrane region" description="Helical" evidence="6">
    <location>
        <begin position="155"/>
        <end position="180"/>
    </location>
</feature>
<dbReference type="Pfam" id="PF00072">
    <property type="entry name" value="Response_reg"/>
    <property type="match status" value="1"/>
</dbReference>
<feature type="transmembrane region" description="Helical" evidence="6">
    <location>
        <begin position="47"/>
        <end position="67"/>
    </location>
</feature>
<dbReference type="InterPro" id="IPR003661">
    <property type="entry name" value="HisK_dim/P_dom"/>
</dbReference>
<dbReference type="PROSITE" id="PS50110">
    <property type="entry name" value="RESPONSE_REGULATORY"/>
    <property type="match status" value="1"/>
</dbReference>
<feature type="domain" description="Response regulatory" evidence="8">
    <location>
        <begin position="725"/>
        <end position="838"/>
    </location>
</feature>
<dbReference type="SUPFAM" id="SSF55874">
    <property type="entry name" value="ATPase domain of HSP90 chaperone/DNA topoisomerase II/histidine kinase"/>
    <property type="match status" value="1"/>
</dbReference>
<feature type="transmembrane region" description="Helical" evidence="6">
    <location>
        <begin position="254"/>
        <end position="273"/>
    </location>
</feature>
<comment type="caution">
    <text evidence="9">The sequence shown here is derived from an EMBL/GenBank/DDBJ whole genome shotgun (WGS) entry which is preliminary data.</text>
</comment>
<dbReference type="RefSeq" id="WP_390189511.1">
    <property type="nucleotide sequence ID" value="NZ_JBHMEP010000001.1"/>
</dbReference>
<dbReference type="PROSITE" id="PS50109">
    <property type="entry name" value="HIS_KIN"/>
    <property type="match status" value="1"/>
</dbReference>
<keyword evidence="6" id="KW-1133">Transmembrane helix</keyword>
<feature type="transmembrane region" description="Helical" evidence="6">
    <location>
        <begin position="79"/>
        <end position="105"/>
    </location>
</feature>
<dbReference type="InterPro" id="IPR011006">
    <property type="entry name" value="CheY-like_superfamily"/>
</dbReference>
<dbReference type="EC" id="2.7.13.3" evidence="2"/>
<evidence type="ECO:0000256" key="6">
    <source>
        <dbReference type="SAM" id="Phobius"/>
    </source>
</evidence>
<dbReference type="InterPro" id="IPR005467">
    <property type="entry name" value="His_kinase_dom"/>
</dbReference>
<dbReference type="Pfam" id="PF02518">
    <property type="entry name" value="HATPase_c"/>
    <property type="match status" value="1"/>
</dbReference>
<dbReference type="EMBL" id="JBHMEP010000001">
    <property type="protein sequence ID" value="MFB9133892.1"/>
    <property type="molecule type" value="Genomic_DNA"/>
</dbReference>
<dbReference type="PANTHER" id="PTHR43547">
    <property type="entry name" value="TWO-COMPONENT HISTIDINE KINASE"/>
    <property type="match status" value="1"/>
</dbReference>
<gene>
    <name evidence="9" type="ORF">ACFFUV_02785</name>
</gene>
<name>A0ABV5HIR9_9VIBR</name>
<reference evidence="9 10" key="1">
    <citation type="submission" date="2024-09" db="EMBL/GenBank/DDBJ databases">
        <authorList>
            <person name="Sun Q."/>
            <person name="Mori K."/>
        </authorList>
    </citation>
    <scope>NUCLEOTIDE SEQUENCE [LARGE SCALE GENOMIC DNA]</scope>
    <source>
        <strain evidence="9 10">CECT 8064</strain>
    </source>
</reference>
<dbReference type="InterPro" id="IPR036890">
    <property type="entry name" value="HATPase_C_sf"/>
</dbReference>
<dbReference type="CDD" id="cd17546">
    <property type="entry name" value="REC_hyHK_CKI1_RcsC-like"/>
    <property type="match status" value="1"/>
</dbReference>
<dbReference type="SUPFAM" id="SSF52172">
    <property type="entry name" value="CheY-like"/>
    <property type="match status" value="1"/>
</dbReference>
<comment type="catalytic activity">
    <reaction evidence="1">
        <text>ATP + protein L-histidine = ADP + protein N-phospho-L-histidine.</text>
        <dbReference type="EC" id="2.7.13.3"/>
    </reaction>
</comment>
<dbReference type="CDD" id="cd00082">
    <property type="entry name" value="HisKA"/>
    <property type="match status" value="1"/>
</dbReference>
<dbReference type="Gene3D" id="3.40.50.2300">
    <property type="match status" value="1"/>
</dbReference>
<dbReference type="InterPro" id="IPR003594">
    <property type="entry name" value="HATPase_dom"/>
</dbReference>
<evidence type="ECO:0000259" key="8">
    <source>
        <dbReference type="PROSITE" id="PS50110"/>
    </source>
</evidence>
<dbReference type="PANTHER" id="PTHR43547:SF2">
    <property type="entry name" value="HYBRID SIGNAL TRANSDUCTION HISTIDINE KINASE C"/>
    <property type="match status" value="1"/>
</dbReference>
<evidence type="ECO:0000256" key="3">
    <source>
        <dbReference type="ARBA" id="ARBA00022553"/>
    </source>
</evidence>
<feature type="transmembrane region" description="Helical" evidence="6">
    <location>
        <begin position="117"/>
        <end position="135"/>
    </location>
</feature>
<feature type="transmembrane region" description="Helical" evidence="6">
    <location>
        <begin position="14"/>
        <end position="35"/>
    </location>
</feature>
<feature type="domain" description="Histidine kinase" evidence="7">
    <location>
        <begin position="465"/>
        <end position="680"/>
    </location>
</feature>
<evidence type="ECO:0000313" key="9">
    <source>
        <dbReference type="EMBL" id="MFB9133892.1"/>
    </source>
</evidence>
<evidence type="ECO:0000256" key="2">
    <source>
        <dbReference type="ARBA" id="ARBA00012438"/>
    </source>
</evidence>
<dbReference type="Gene3D" id="3.30.565.10">
    <property type="entry name" value="Histidine kinase-like ATPase, C-terminal domain"/>
    <property type="match status" value="1"/>
</dbReference>
<dbReference type="InterPro" id="IPR036097">
    <property type="entry name" value="HisK_dim/P_sf"/>
</dbReference>
<feature type="transmembrane region" description="Helical" evidence="6">
    <location>
        <begin position="279"/>
        <end position="299"/>
    </location>
</feature>
<keyword evidence="6" id="KW-0812">Transmembrane</keyword>
<dbReference type="SUPFAM" id="SSF47384">
    <property type="entry name" value="Homodimeric domain of signal transducing histidine kinase"/>
    <property type="match status" value="1"/>
</dbReference>
<protein>
    <recommendedName>
        <fullName evidence="2">histidine kinase</fullName>
        <ecNumber evidence="2">2.7.13.3</ecNumber>
    </recommendedName>
</protein>
<keyword evidence="10" id="KW-1185">Reference proteome</keyword>
<dbReference type="SMART" id="SM00448">
    <property type="entry name" value="REC"/>
    <property type="match status" value="1"/>
</dbReference>
<feature type="modified residue" description="4-aspartylphosphate" evidence="5">
    <location>
        <position position="774"/>
    </location>
</feature>
<dbReference type="Proteomes" id="UP001589645">
    <property type="component" value="Unassembled WGS sequence"/>
</dbReference>
<dbReference type="PRINTS" id="PR00344">
    <property type="entry name" value="BCTRLSENSOR"/>
</dbReference>
<evidence type="ECO:0000256" key="4">
    <source>
        <dbReference type="ARBA" id="ARBA00022801"/>
    </source>
</evidence>
<evidence type="ECO:0000259" key="7">
    <source>
        <dbReference type="PROSITE" id="PS50109"/>
    </source>
</evidence>
<feature type="transmembrane region" description="Helical" evidence="6">
    <location>
        <begin position="192"/>
        <end position="218"/>
    </location>
</feature>
<accession>A0ABV5HIR9</accession>
<proteinExistence type="predicted"/>
<organism evidence="9 10">
    <name type="scientific">Vibrio olivae</name>
    <dbReference type="NCBI Taxonomy" id="1243002"/>
    <lineage>
        <taxon>Bacteria</taxon>
        <taxon>Pseudomonadati</taxon>
        <taxon>Pseudomonadota</taxon>
        <taxon>Gammaproteobacteria</taxon>
        <taxon>Vibrionales</taxon>
        <taxon>Vibrionaceae</taxon>
        <taxon>Vibrio</taxon>
    </lineage>
</organism>
<keyword evidence="6" id="KW-0472">Membrane</keyword>
<dbReference type="InterPro" id="IPR001789">
    <property type="entry name" value="Sig_transdc_resp-reg_receiver"/>
</dbReference>
<evidence type="ECO:0000256" key="5">
    <source>
        <dbReference type="PROSITE-ProRule" id="PRU00169"/>
    </source>
</evidence>
<evidence type="ECO:0000313" key="10">
    <source>
        <dbReference type="Proteomes" id="UP001589645"/>
    </source>
</evidence>
<sequence length="847" mass="95999">MVNLYQNLFIYPKAMVLTFTSLIVITWVGYFYLSLKERNVDLSKSHYKYYLSYSSGLFFWILSNAYFHSGYLVSQSQNAAIFMAIFANLTAFTAFASAFLFSCKLKEHYLQKKTPRLVYTLLTALTVMTLGINLIPELTVQSVDITAPSVFVIHFGNYTSLFFFTLVSLVLFTLLNLVSLRGVSNRLSKTRVNFMVAGMIIFMVSTGIIQLGFTLFWGDFSLTWLPPALSISEMIITGYALITSRFYSTRYMSYLTLTAIVTCAIYTFPLFFLVRDNGIPYDVVIAYSFVLGVTWQFLYSRVKQYTSLMVYNSPQAPTERIYNLVSEFQKSPPQALQKLAELLNVPASQIQLVKKSADDELFVDYFNNNQDALIIEELQDKLDGQASEGRLGELHDKMHEQDAAIIMPMFDNSHVISHLLIATHKSNGQMFSNEELIALKKVLEQAQYYINSDRRVKQSQALANSIAHEMRNPLAQLQLHFEKLQIQLQTDAPVDTLLNEVENGKSAIRRGKQLIDIILREVSSSSLSQEPMAVSPIKRLLLQAINQFGFESEQIKRRIHLHTDVDFSARVNDTLFNFVVFNLLRNAIYYFDSYPDSRIDITTISRFHENVVVFRDSGPGIPQAIKNQIFDDFFSHNKSGGSGLGLGYCARVMQSFGGTIQCHSEYGQYTEFHLIFPALSLSALEETEHQDQEPQELASLPIESQYDDLLLPYNQSQTGIHCHKTVLVVDDKEVQRAMVTLYLQQLGYDVIQANNGKVAVEIFQNNPIDLVMMDIQMPVMNGFEAATRIKQLSPNTPVIALSGESGERELDLITSLMDGRLSKPTTKADLRAVMSHWIADHEISSTS</sequence>
<dbReference type="InterPro" id="IPR004358">
    <property type="entry name" value="Sig_transdc_His_kin-like_C"/>
</dbReference>